<sequence length="101" mass="10768">MVLVKHLPQDSAVNRDLFGEAADWSVTDHLLAATVDHLAAGNWMFACVNTAEDDDPPEAPKPVPRPDGKPRGAESDAESGPDTDTAQAEAVSPDKLVRFFG</sequence>
<feature type="compositionally biased region" description="Basic and acidic residues" evidence="1">
    <location>
        <begin position="64"/>
        <end position="74"/>
    </location>
</feature>
<name>A0AAU2JUS5_9ACTN</name>
<evidence type="ECO:0000256" key="1">
    <source>
        <dbReference type="SAM" id="MobiDB-lite"/>
    </source>
</evidence>
<dbReference type="EMBL" id="CP108264">
    <property type="protein sequence ID" value="WTU75496.1"/>
    <property type="molecule type" value="Genomic_DNA"/>
</dbReference>
<protein>
    <submittedName>
        <fullName evidence="2">Uncharacterized protein</fullName>
    </submittedName>
</protein>
<evidence type="ECO:0000313" key="2">
    <source>
        <dbReference type="EMBL" id="WTU75496.1"/>
    </source>
</evidence>
<dbReference type="AlphaFoldDB" id="A0AAU2JUS5"/>
<gene>
    <name evidence="2" type="ORF">OG327_20435</name>
</gene>
<organism evidence="2">
    <name type="scientific">Streptomyces sp. NBC_00049</name>
    <dbReference type="NCBI Taxonomy" id="2903617"/>
    <lineage>
        <taxon>Bacteria</taxon>
        <taxon>Bacillati</taxon>
        <taxon>Actinomycetota</taxon>
        <taxon>Actinomycetes</taxon>
        <taxon>Kitasatosporales</taxon>
        <taxon>Streptomycetaceae</taxon>
        <taxon>Streptomyces</taxon>
    </lineage>
</organism>
<proteinExistence type="predicted"/>
<feature type="region of interest" description="Disordered" evidence="1">
    <location>
        <begin position="49"/>
        <end position="101"/>
    </location>
</feature>
<reference evidence="2" key="1">
    <citation type="submission" date="2022-10" db="EMBL/GenBank/DDBJ databases">
        <title>The complete genomes of actinobacterial strains from the NBC collection.</title>
        <authorList>
            <person name="Joergensen T.S."/>
            <person name="Alvarez Arevalo M."/>
            <person name="Sterndorff E.B."/>
            <person name="Faurdal D."/>
            <person name="Vuksanovic O."/>
            <person name="Mourched A.-S."/>
            <person name="Charusanti P."/>
            <person name="Shaw S."/>
            <person name="Blin K."/>
            <person name="Weber T."/>
        </authorList>
    </citation>
    <scope>NUCLEOTIDE SEQUENCE</scope>
    <source>
        <strain evidence="2">NBC_00049</strain>
    </source>
</reference>
<accession>A0AAU2JUS5</accession>